<dbReference type="AlphaFoldDB" id="A0A382KN96"/>
<dbReference type="InterPro" id="IPR031730">
    <property type="entry name" value="Carbam_trans_C"/>
</dbReference>
<accession>A0A382KN96</accession>
<dbReference type="PANTHER" id="PTHR34847">
    <property type="entry name" value="NODULATION PROTEIN U"/>
    <property type="match status" value="1"/>
</dbReference>
<proteinExistence type="predicted"/>
<gene>
    <name evidence="2" type="ORF">METZ01_LOCUS278794</name>
</gene>
<feature type="domain" description="Carbamoyltransferase C-terminal" evidence="1">
    <location>
        <begin position="17"/>
        <end position="100"/>
    </location>
</feature>
<name>A0A382KN96_9ZZZZ</name>
<dbReference type="InterPro" id="IPR051338">
    <property type="entry name" value="NodU/CmcH_Carbamoyltrnsfr"/>
</dbReference>
<dbReference type="Pfam" id="PF16861">
    <property type="entry name" value="Carbam_trans_C"/>
    <property type="match status" value="1"/>
</dbReference>
<dbReference type="Gene3D" id="3.90.870.20">
    <property type="entry name" value="Carbamoyltransferase, C-terminal domain"/>
    <property type="match status" value="1"/>
</dbReference>
<evidence type="ECO:0000313" key="2">
    <source>
        <dbReference type="EMBL" id="SVC25940.1"/>
    </source>
</evidence>
<dbReference type="InterPro" id="IPR038152">
    <property type="entry name" value="Carbam_trans_C_sf"/>
</dbReference>
<dbReference type="PANTHER" id="PTHR34847:SF1">
    <property type="entry name" value="NODULATION PROTEIN U"/>
    <property type="match status" value="1"/>
</dbReference>
<organism evidence="2">
    <name type="scientific">marine metagenome</name>
    <dbReference type="NCBI Taxonomy" id="408172"/>
    <lineage>
        <taxon>unclassified sequences</taxon>
        <taxon>metagenomes</taxon>
        <taxon>ecological metagenomes</taxon>
    </lineage>
</organism>
<dbReference type="EMBL" id="UINC01081771">
    <property type="protein sequence ID" value="SVC25940.1"/>
    <property type="molecule type" value="Genomic_DNA"/>
</dbReference>
<protein>
    <recommendedName>
        <fullName evidence="1">Carbamoyltransferase C-terminal domain-containing protein</fullName>
    </recommendedName>
</protein>
<sequence>MSKEQNSYFGLEKLNIVRSEVPAITHVDYSARIQSVNHKTNPHYHDLLTQFNEKYGCPVIVNTSFNVRGEPIVCTPKDAYLCFIRTDMDYLIIGNFLLDKKDQKPMTVDSNWRSEYELD</sequence>
<reference evidence="2" key="1">
    <citation type="submission" date="2018-05" db="EMBL/GenBank/DDBJ databases">
        <authorList>
            <person name="Lanie J.A."/>
            <person name="Ng W.-L."/>
            <person name="Kazmierczak K.M."/>
            <person name="Andrzejewski T.M."/>
            <person name="Davidsen T.M."/>
            <person name="Wayne K.J."/>
            <person name="Tettelin H."/>
            <person name="Glass J.I."/>
            <person name="Rusch D."/>
            <person name="Podicherti R."/>
            <person name="Tsui H.-C.T."/>
            <person name="Winkler M.E."/>
        </authorList>
    </citation>
    <scope>NUCLEOTIDE SEQUENCE</scope>
</reference>
<evidence type="ECO:0000259" key="1">
    <source>
        <dbReference type="Pfam" id="PF16861"/>
    </source>
</evidence>